<keyword evidence="2" id="KW-1185">Reference proteome</keyword>
<protein>
    <submittedName>
        <fullName evidence="1">Uncharacterized protein</fullName>
    </submittedName>
</protein>
<proteinExistence type="predicted"/>
<comment type="caution">
    <text evidence="1">The sequence shown here is derived from an EMBL/GenBank/DDBJ whole genome shotgun (WGS) entry which is preliminary data.</text>
</comment>
<evidence type="ECO:0000313" key="1">
    <source>
        <dbReference type="EMBL" id="KAF7435435.1"/>
    </source>
</evidence>
<gene>
    <name evidence="1" type="ORF">H0235_003626</name>
</gene>
<organism evidence="1 2">
    <name type="scientific">Vespula pensylvanica</name>
    <name type="common">Western yellow jacket</name>
    <name type="synonym">Wasp</name>
    <dbReference type="NCBI Taxonomy" id="30213"/>
    <lineage>
        <taxon>Eukaryota</taxon>
        <taxon>Metazoa</taxon>
        <taxon>Ecdysozoa</taxon>
        <taxon>Arthropoda</taxon>
        <taxon>Hexapoda</taxon>
        <taxon>Insecta</taxon>
        <taxon>Pterygota</taxon>
        <taxon>Neoptera</taxon>
        <taxon>Endopterygota</taxon>
        <taxon>Hymenoptera</taxon>
        <taxon>Apocrita</taxon>
        <taxon>Aculeata</taxon>
        <taxon>Vespoidea</taxon>
        <taxon>Vespidae</taxon>
        <taxon>Vespinae</taxon>
        <taxon>Vespula</taxon>
    </lineage>
</organism>
<dbReference type="EMBL" id="JACSDY010000002">
    <property type="protein sequence ID" value="KAF7435435.1"/>
    <property type="molecule type" value="Genomic_DNA"/>
</dbReference>
<sequence length="116" mass="13171">MKAFGQEVAGKHKEYKVASVSFFDTTFIQATIVAERVASASMHSPNLLEIVVPRSDALDFVVSKIQEANLTQKMSQRSFTPSHESSQLATFLDPVLRNRIFCLFYYLFPTEKSYLQ</sequence>
<evidence type="ECO:0000313" key="2">
    <source>
        <dbReference type="Proteomes" id="UP000600918"/>
    </source>
</evidence>
<accession>A0A834PCC5</accession>
<dbReference type="AlphaFoldDB" id="A0A834PCC5"/>
<reference evidence="1" key="1">
    <citation type="journal article" date="2020" name="G3 (Bethesda)">
        <title>High-Quality Assemblies for Three Invasive Social Wasps from the &lt;i&gt;Vespula&lt;/i&gt; Genus.</title>
        <authorList>
            <person name="Harrop T.W.R."/>
            <person name="Guhlin J."/>
            <person name="McLaughlin G.M."/>
            <person name="Permina E."/>
            <person name="Stockwell P."/>
            <person name="Gilligan J."/>
            <person name="Le Lec M.F."/>
            <person name="Gruber M.A.M."/>
            <person name="Quinn O."/>
            <person name="Lovegrove M."/>
            <person name="Duncan E.J."/>
            <person name="Remnant E.J."/>
            <person name="Van Eeckhoven J."/>
            <person name="Graham B."/>
            <person name="Knapp R.A."/>
            <person name="Langford K.W."/>
            <person name="Kronenberg Z."/>
            <person name="Press M.O."/>
            <person name="Eacker S.M."/>
            <person name="Wilson-Rankin E.E."/>
            <person name="Purcell J."/>
            <person name="Lester P.J."/>
            <person name="Dearden P.K."/>
        </authorList>
    </citation>
    <scope>NUCLEOTIDE SEQUENCE</scope>
    <source>
        <strain evidence="1">Volc-1</strain>
    </source>
</reference>
<dbReference type="Proteomes" id="UP000600918">
    <property type="component" value="Unassembled WGS sequence"/>
</dbReference>
<name>A0A834PCC5_VESPE</name>